<name>A0A9P6MHP5_9FUNG</name>
<accession>A0A9P6MHP5</accession>
<sequence>MNQSLIFSIPRRNIDPLNIINSILDQCGQVDGFLYNFTPSGSELETLFLNSETYQSVLNKGIDFQGNHLEPVAPTPPSFKTWKINYRNLPPDLKGEDIQKIFGPYGVILEIGRYYWQINNYRILTGEGFIFFEQPLGKYTPLPEFINWGEACIQTKITVPPKGTPQTASAQPAMPPTRRLPPPNRRQTEPSTVSHSNTNRKKKRNSKKRLKKNDGERAHPAESDQMEDVQLTGAPASTDQHTRQQESSAVNTPDVPQETLSTVEASQEVSLEEGIVEDNAQFYECEDNSQQEHAHLPTASTPYQEQDSQHSLRSDTTVSQENTDINTYNLASQTSQENIFNIPPHQLPLMKRPQRNSAYKGSYNVVTLSQEARNFS</sequence>
<evidence type="ECO:0008006" key="4">
    <source>
        <dbReference type="Google" id="ProtNLM"/>
    </source>
</evidence>
<dbReference type="CDD" id="cd00590">
    <property type="entry name" value="RRM_SF"/>
    <property type="match status" value="1"/>
</dbReference>
<dbReference type="AlphaFoldDB" id="A0A9P6MHP5"/>
<feature type="non-terminal residue" evidence="2">
    <location>
        <position position="376"/>
    </location>
</feature>
<organism evidence="2 3">
    <name type="scientific">Entomortierella chlamydospora</name>
    <dbReference type="NCBI Taxonomy" id="101097"/>
    <lineage>
        <taxon>Eukaryota</taxon>
        <taxon>Fungi</taxon>
        <taxon>Fungi incertae sedis</taxon>
        <taxon>Mucoromycota</taxon>
        <taxon>Mortierellomycotina</taxon>
        <taxon>Mortierellomycetes</taxon>
        <taxon>Mortierellales</taxon>
        <taxon>Mortierellaceae</taxon>
        <taxon>Entomortierella</taxon>
    </lineage>
</organism>
<evidence type="ECO:0000256" key="1">
    <source>
        <dbReference type="SAM" id="MobiDB-lite"/>
    </source>
</evidence>
<evidence type="ECO:0000313" key="2">
    <source>
        <dbReference type="EMBL" id="KAG0001357.1"/>
    </source>
</evidence>
<dbReference type="Proteomes" id="UP000703661">
    <property type="component" value="Unassembled WGS sequence"/>
</dbReference>
<feature type="compositionally biased region" description="Basic and acidic residues" evidence="1">
    <location>
        <begin position="212"/>
        <end position="222"/>
    </location>
</feature>
<feature type="compositionally biased region" description="Pro residues" evidence="1">
    <location>
        <begin position="173"/>
        <end position="184"/>
    </location>
</feature>
<feature type="compositionally biased region" description="Basic residues" evidence="1">
    <location>
        <begin position="198"/>
        <end position="211"/>
    </location>
</feature>
<feature type="compositionally biased region" description="Polar residues" evidence="1">
    <location>
        <begin position="235"/>
        <end position="251"/>
    </location>
</feature>
<feature type="region of interest" description="Disordered" evidence="1">
    <location>
        <begin position="289"/>
        <end position="322"/>
    </location>
</feature>
<comment type="caution">
    <text evidence="2">The sequence shown here is derived from an EMBL/GenBank/DDBJ whole genome shotgun (WGS) entry which is preliminary data.</text>
</comment>
<reference evidence="2" key="1">
    <citation type="journal article" date="2020" name="Fungal Divers.">
        <title>Resolving the Mortierellaceae phylogeny through synthesis of multi-gene phylogenetics and phylogenomics.</title>
        <authorList>
            <person name="Vandepol N."/>
            <person name="Liber J."/>
            <person name="Desiro A."/>
            <person name="Na H."/>
            <person name="Kennedy M."/>
            <person name="Barry K."/>
            <person name="Grigoriev I.V."/>
            <person name="Miller A.N."/>
            <person name="O'Donnell K."/>
            <person name="Stajich J.E."/>
            <person name="Bonito G."/>
        </authorList>
    </citation>
    <scope>NUCLEOTIDE SEQUENCE</scope>
    <source>
        <strain evidence="2">NRRL 2769</strain>
    </source>
</reference>
<gene>
    <name evidence="2" type="ORF">BGZ80_006195</name>
</gene>
<proteinExistence type="predicted"/>
<evidence type="ECO:0000313" key="3">
    <source>
        <dbReference type="Proteomes" id="UP000703661"/>
    </source>
</evidence>
<dbReference type="EMBL" id="JAAAID010003046">
    <property type="protein sequence ID" value="KAG0001357.1"/>
    <property type="molecule type" value="Genomic_DNA"/>
</dbReference>
<dbReference type="InterPro" id="IPR035979">
    <property type="entry name" value="RBD_domain_sf"/>
</dbReference>
<keyword evidence="3" id="KW-1185">Reference proteome</keyword>
<protein>
    <recommendedName>
        <fullName evidence="4">RRM domain-containing protein</fullName>
    </recommendedName>
</protein>
<dbReference type="GO" id="GO:0003676">
    <property type="term" value="F:nucleic acid binding"/>
    <property type="evidence" value="ECO:0007669"/>
    <property type="project" value="InterPro"/>
</dbReference>
<dbReference type="SUPFAM" id="SSF54928">
    <property type="entry name" value="RNA-binding domain, RBD"/>
    <property type="match status" value="1"/>
</dbReference>
<feature type="compositionally biased region" description="Polar residues" evidence="1">
    <location>
        <begin position="258"/>
        <end position="268"/>
    </location>
</feature>
<feature type="region of interest" description="Disordered" evidence="1">
    <location>
        <begin position="158"/>
        <end position="268"/>
    </location>
</feature>